<comment type="similarity">
    <text evidence="3 8">Belongs to the peptidase S26 family.</text>
</comment>
<evidence type="ECO:0000313" key="10">
    <source>
        <dbReference type="EMBL" id="GGM20080.1"/>
    </source>
</evidence>
<evidence type="ECO:0000259" key="9">
    <source>
        <dbReference type="Pfam" id="PF10502"/>
    </source>
</evidence>
<dbReference type="InterPro" id="IPR036286">
    <property type="entry name" value="LexA/Signal_pep-like_sf"/>
</dbReference>
<evidence type="ECO:0000256" key="8">
    <source>
        <dbReference type="RuleBase" id="RU362042"/>
    </source>
</evidence>
<dbReference type="GO" id="GO:0005886">
    <property type="term" value="C:plasma membrane"/>
    <property type="evidence" value="ECO:0007669"/>
    <property type="project" value="UniProtKB-SubCell"/>
</dbReference>
<keyword evidence="8" id="KW-0812">Transmembrane</keyword>
<comment type="caution">
    <text evidence="10">The sequence shown here is derived from an EMBL/GenBank/DDBJ whole genome shotgun (WGS) entry which is preliminary data.</text>
</comment>
<dbReference type="PROSITE" id="PS00501">
    <property type="entry name" value="SPASE_I_1"/>
    <property type="match status" value="1"/>
</dbReference>
<dbReference type="PRINTS" id="PR00727">
    <property type="entry name" value="LEADERPTASE"/>
</dbReference>
<accession>A0A917TER1</accession>
<dbReference type="Pfam" id="PF10502">
    <property type="entry name" value="Peptidase_S26"/>
    <property type="match status" value="1"/>
</dbReference>
<dbReference type="GO" id="GO:0006465">
    <property type="term" value="P:signal peptide processing"/>
    <property type="evidence" value="ECO:0007669"/>
    <property type="project" value="InterPro"/>
</dbReference>
<dbReference type="SUPFAM" id="SSF51306">
    <property type="entry name" value="LexA/Signal peptidase"/>
    <property type="match status" value="1"/>
</dbReference>
<evidence type="ECO:0000256" key="2">
    <source>
        <dbReference type="ARBA" id="ARBA00004401"/>
    </source>
</evidence>
<dbReference type="OrthoDB" id="9802919at2"/>
<keyword evidence="5 8" id="KW-0645">Protease</keyword>
<dbReference type="GO" id="GO:0009003">
    <property type="term" value="F:signal peptidase activity"/>
    <property type="evidence" value="ECO:0007669"/>
    <property type="project" value="UniProtKB-EC"/>
</dbReference>
<feature type="active site" evidence="7">
    <location>
        <position position="40"/>
    </location>
</feature>
<dbReference type="CDD" id="cd06530">
    <property type="entry name" value="S26_SPase_I"/>
    <property type="match status" value="1"/>
</dbReference>
<dbReference type="Proteomes" id="UP000618460">
    <property type="component" value="Unassembled WGS sequence"/>
</dbReference>
<proteinExistence type="inferred from homology"/>
<dbReference type="PANTHER" id="PTHR43390">
    <property type="entry name" value="SIGNAL PEPTIDASE I"/>
    <property type="match status" value="1"/>
</dbReference>
<feature type="active site" evidence="7">
    <location>
        <position position="80"/>
    </location>
</feature>
<dbReference type="PANTHER" id="PTHR43390:SF1">
    <property type="entry name" value="CHLOROPLAST PROCESSING PEPTIDASE"/>
    <property type="match status" value="1"/>
</dbReference>
<dbReference type="AlphaFoldDB" id="A0A917TER1"/>
<keyword evidence="8" id="KW-1133">Transmembrane helix</keyword>
<evidence type="ECO:0000256" key="7">
    <source>
        <dbReference type="PIRSR" id="PIRSR600223-1"/>
    </source>
</evidence>
<dbReference type="RefSeq" id="WP_117152888.1">
    <property type="nucleotide sequence ID" value="NZ_BMLG01000001.1"/>
</dbReference>
<name>A0A917TER1_9BACI</name>
<reference evidence="10" key="1">
    <citation type="journal article" date="2014" name="Int. J. Syst. Evol. Microbiol.">
        <title>Complete genome sequence of Corynebacterium casei LMG S-19264T (=DSM 44701T), isolated from a smear-ripened cheese.</title>
        <authorList>
            <consortium name="US DOE Joint Genome Institute (JGI-PGF)"/>
            <person name="Walter F."/>
            <person name="Albersmeier A."/>
            <person name="Kalinowski J."/>
            <person name="Ruckert C."/>
        </authorList>
    </citation>
    <scope>NUCLEOTIDE SEQUENCE</scope>
    <source>
        <strain evidence="10">CGMCC 1.6333</strain>
    </source>
</reference>
<dbReference type="InterPro" id="IPR019533">
    <property type="entry name" value="Peptidase_S26"/>
</dbReference>
<dbReference type="NCBIfam" id="TIGR02227">
    <property type="entry name" value="sigpep_I_bact"/>
    <property type="match status" value="1"/>
</dbReference>
<sequence length="173" mass="19966">MTQKQKKIWIELGKVLFATLILVFLLRVFVFSTSIIEGKSMYPTLNSGERIVYNKIAYMNAEPNRGDIVIIKRPIRNYVKRIIGLPNETIEIRDQQLLINNTIYHQSFITTSQTFNTPDFGPVTIPEDSYFVMGDNRQLSIDSRNGLGVIARDEIIGRSEFVIFPFSEWQSLE</sequence>
<dbReference type="PROSITE" id="PS00761">
    <property type="entry name" value="SPASE_I_3"/>
    <property type="match status" value="1"/>
</dbReference>
<evidence type="ECO:0000256" key="5">
    <source>
        <dbReference type="ARBA" id="ARBA00022670"/>
    </source>
</evidence>
<dbReference type="InterPro" id="IPR019758">
    <property type="entry name" value="Pept_S26A_signal_pept_1_CS"/>
</dbReference>
<evidence type="ECO:0000256" key="1">
    <source>
        <dbReference type="ARBA" id="ARBA00000677"/>
    </source>
</evidence>
<reference evidence="10" key="2">
    <citation type="submission" date="2020-09" db="EMBL/GenBank/DDBJ databases">
        <authorList>
            <person name="Sun Q."/>
            <person name="Zhou Y."/>
        </authorList>
    </citation>
    <scope>NUCLEOTIDE SEQUENCE</scope>
    <source>
        <strain evidence="10">CGMCC 1.6333</strain>
    </source>
</reference>
<keyword evidence="11" id="KW-1185">Reference proteome</keyword>
<dbReference type="EMBL" id="BMLG01000001">
    <property type="protein sequence ID" value="GGM20080.1"/>
    <property type="molecule type" value="Genomic_DNA"/>
</dbReference>
<gene>
    <name evidence="10" type="primary">sipT</name>
    <name evidence="10" type="ORF">GCM10011351_02400</name>
</gene>
<feature type="transmembrane region" description="Helical" evidence="8">
    <location>
        <begin position="12"/>
        <end position="36"/>
    </location>
</feature>
<organism evidence="10 11">
    <name type="scientific">Paraliobacillus quinghaiensis</name>
    <dbReference type="NCBI Taxonomy" id="470815"/>
    <lineage>
        <taxon>Bacteria</taxon>
        <taxon>Bacillati</taxon>
        <taxon>Bacillota</taxon>
        <taxon>Bacilli</taxon>
        <taxon>Bacillales</taxon>
        <taxon>Bacillaceae</taxon>
        <taxon>Paraliobacillus</taxon>
    </lineage>
</organism>
<comment type="catalytic activity">
    <reaction evidence="1 8">
        <text>Cleavage of hydrophobic, N-terminal signal or leader sequences from secreted and periplasmic proteins.</text>
        <dbReference type="EC" id="3.4.21.89"/>
    </reaction>
</comment>
<evidence type="ECO:0000256" key="4">
    <source>
        <dbReference type="ARBA" id="ARBA00013208"/>
    </source>
</evidence>
<keyword evidence="8" id="KW-0472">Membrane</keyword>
<dbReference type="InterPro" id="IPR019756">
    <property type="entry name" value="Pept_S26A_signal_pept_1_Ser-AS"/>
</dbReference>
<dbReference type="GO" id="GO:0004252">
    <property type="term" value="F:serine-type endopeptidase activity"/>
    <property type="evidence" value="ECO:0007669"/>
    <property type="project" value="InterPro"/>
</dbReference>
<feature type="domain" description="Peptidase S26" evidence="9">
    <location>
        <begin position="9"/>
        <end position="163"/>
    </location>
</feature>
<evidence type="ECO:0000313" key="11">
    <source>
        <dbReference type="Proteomes" id="UP000618460"/>
    </source>
</evidence>
<evidence type="ECO:0000256" key="3">
    <source>
        <dbReference type="ARBA" id="ARBA00009370"/>
    </source>
</evidence>
<dbReference type="Gene3D" id="2.10.109.10">
    <property type="entry name" value="Umud Fragment, subunit A"/>
    <property type="match status" value="1"/>
</dbReference>
<dbReference type="InterPro" id="IPR000223">
    <property type="entry name" value="Pept_S26A_signal_pept_1"/>
</dbReference>
<dbReference type="EC" id="3.4.21.89" evidence="4 8"/>
<comment type="subcellular location">
    <subcellularLocation>
        <location evidence="2">Cell membrane</location>
        <topology evidence="2">Single-pass type II membrane protein</topology>
    </subcellularLocation>
    <subcellularLocation>
        <location evidence="8">Membrane</location>
        <topology evidence="8">Single-pass type II membrane protein</topology>
    </subcellularLocation>
</comment>
<protein>
    <recommendedName>
        <fullName evidence="4 8">Signal peptidase I</fullName>
        <ecNumber evidence="4 8">3.4.21.89</ecNumber>
    </recommendedName>
</protein>
<keyword evidence="6 8" id="KW-0378">Hydrolase</keyword>
<evidence type="ECO:0000256" key="6">
    <source>
        <dbReference type="ARBA" id="ARBA00022801"/>
    </source>
</evidence>